<accession>A0A401KKX5</accession>
<dbReference type="EMBL" id="BDHI01000002">
    <property type="protein sequence ID" value="GCB19957.1"/>
    <property type="molecule type" value="Genomic_DNA"/>
</dbReference>
<evidence type="ECO:0000313" key="1">
    <source>
        <dbReference type="EMBL" id="GCB19957.1"/>
    </source>
</evidence>
<organism evidence="1 2">
    <name type="scientific">Aspergillus awamori</name>
    <name type="common">Black koji mold</name>
    <dbReference type="NCBI Taxonomy" id="105351"/>
    <lineage>
        <taxon>Eukaryota</taxon>
        <taxon>Fungi</taxon>
        <taxon>Dikarya</taxon>
        <taxon>Ascomycota</taxon>
        <taxon>Pezizomycotina</taxon>
        <taxon>Eurotiomycetes</taxon>
        <taxon>Eurotiomycetidae</taxon>
        <taxon>Eurotiales</taxon>
        <taxon>Aspergillaceae</taxon>
        <taxon>Aspergillus</taxon>
    </lineage>
</organism>
<dbReference type="PANTHER" id="PTHR37315">
    <property type="entry name" value="UPF0311 PROTEIN BLR7842"/>
    <property type="match status" value="1"/>
</dbReference>
<dbReference type="PANTHER" id="PTHR37315:SF1">
    <property type="entry name" value="UPF0311 PROTEIN BLR7842"/>
    <property type="match status" value="1"/>
</dbReference>
<dbReference type="Proteomes" id="UP000286921">
    <property type="component" value="Unassembled WGS sequence"/>
</dbReference>
<dbReference type="AlphaFoldDB" id="A0A401KKX5"/>
<reference evidence="1 2" key="1">
    <citation type="submission" date="2016-09" db="EMBL/GenBank/DDBJ databases">
        <title>Aspergillus awamori IFM 58123T.</title>
        <authorList>
            <person name="Kusuya Y."/>
            <person name="Shimizu M."/>
            <person name="Takahashi H."/>
            <person name="Yaguchi T."/>
        </authorList>
    </citation>
    <scope>NUCLEOTIDE SEQUENCE [LARGE SCALE GENOMIC DNA]</scope>
    <source>
        <strain evidence="1 2">IFM 58123</strain>
    </source>
</reference>
<sequence>MQGKANASDPDPYFRYSDALKDRGNNTYLYELSENFHYDYSNFKVRFYDKCRARPSNRPWSNIQRRQKIIAITGGSIDGPRLTGKVLSGGGDWNAVRPDGVVHVFAKYSIQASDGTPTSITNEGLNWANQSSKQATFDGDCASASEGGKTWYAKTRPRFEVAPGKWDWLNTSCFIGNLQPPASADQVVINIYEII</sequence>
<evidence type="ECO:0000313" key="2">
    <source>
        <dbReference type="Proteomes" id="UP000286921"/>
    </source>
</evidence>
<dbReference type="Gene3D" id="2.40.160.20">
    <property type="match status" value="1"/>
</dbReference>
<protein>
    <submittedName>
        <fullName evidence="1">UPF0311 protein Rpal_1987</fullName>
    </submittedName>
</protein>
<dbReference type="InterPro" id="IPR020915">
    <property type="entry name" value="UPF0311"/>
</dbReference>
<keyword evidence="2" id="KW-1185">Reference proteome</keyword>
<dbReference type="STRING" id="105351.A0A401KKX5"/>
<comment type="caution">
    <text evidence="1">The sequence shown here is derived from an EMBL/GenBank/DDBJ whole genome shotgun (WGS) entry which is preliminary data.</text>
</comment>
<proteinExistence type="predicted"/>
<name>A0A401KKX5_ASPAW</name>
<gene>
    <name evidence="1" type="ORF">AAWM_02842</name>
</gene>
<dbReference type="Pfam" id="PF11578">
    <property type="entry name" value="DUF3237"/>
    <property type="match status" value="1"/>
</dbReference>